<gene>
    <name evidence="1" type="ORF">SCF082_LOCUS14754</name>
</gene>
<name>A0ABP0K0D9_9DINO</name>
<accession>A0ABP0K0D9</accession>
<dbReference type="InterPro" id="IPR029063">
    <property type="entry name" value="SAM-dependent_MTases_sf"/>
</dbReference>
<proteinExistence type="predicted"/>
<dbReference type="Proteomes" id="UP001642464">
    <property type="component" value="Unassembled WGS sequence"/>
</dbReference>
<reference evidence="1 2" key="1">
    <citation type="submission" date="2024-02" db="EMBL/GenBank/DDBJ databases">
        <authorList>
            <person name="Chen Y."/>
            <person name="Shah S."/>
            <person name="Dougan E. K."/>
            <person name="Thang M."/>
            <person name="Chan C."/>
        </authorList>
    </citation>
    <scope>NUCLEOTIDE SEQUENCE [LARGE SCALE GENOMIC DNA]</scope>
</reference>
<comment type="caution">
    <text evidence="1">The sequence shown here is derived from an EMBL/GenBank/DDBJ whole genome shotgun (WGS) entry which is preliminary data.</text>
</comment>
<organism evidence="1 2">
    <name type="scientific">Durusdinium trenchii</name>
    <dbReference type="NCBI Taxonomy" id="1381693"/>
    <lineage>
        <taxon>Eukaryota</taxon>
        <taxon>Sar</taxon>
        <taxon>Alveolata</taxon>
        <taxon>Dinophyceae</taxon>
        <taxon>Suessiales</taxon>
        <taxon>Symbiodiniaceae</taxon>
        <taxon>Durusdinium</taxon>
    </lineage>
</organism>
<dbReference type="Gene3D" id="3.40.50.150">
    <property type="entry name" value="Vaccinia Virus protein VP39"/>
    <property type="match status" value="1"/>
</dbReference>
<sequence length="315" mass="35851">QYSYQTFVHYFPTMAIAIAMRITIRISTLFFLGATQSCPEEANALMLLQPMGAKLHKNKETKETKQHSMDTALFTMGVHEENKKTKEMKENQAAFKTYLRVEQGHFSSASTADLEAERMSPLMTSEEIQFFRQELSKADAYLEFGVGGSSAVASTYPNLQCYKGIDSSKDWIEQVSKEDTIAKLFEKGIAELKYVDIGKTGRLGYPVDNTTFTLWPKYSNEGFAKCHARANHRLVLLDGRFRVACFCKLLLAMDQEEASKTHMLIHNYRWEAYHVIEEFADLIEMHGGLALLQKKSNADPTSLKRTALEFEHEPL</sequence>
<keyword evidence="2" id="KW-1185">Reference proteome</keyword>
<feature type="non-terminal residue" evidence="1">
    <location>
        <position position="1"/>
    </location>
</feature>
<evidence type="ECO:0000313" key="1">
    <source>
        <dbReference type="EMBL" id="CAK9020029.1"/>
    </source>
</evidence>
<protein>
    <submittedName>
        <fullName evidence="1">Uncharacterized protein</fullName>
    </submittedName>
</protein>
<evidence type="ECO:0000313" key="2">
    <source>
        <dbReference type="Proteomes" id="UP001642464"/>
    </source>
</evidence>
<dbReference type="EMBL" id="CAXAMM010009329">
    <property type="protein sequence ID" value="CAK9020029.1"/>
    <property type="molecule type" value="Genomic_DNA"/>
</dbReference>